<keyword evidence="1" id="KW-0732">Signal</keyword>
<dbReference type="SUPFAM" id="SSF51556">
    <property type="entry name" value="Metallo-dependent hydrolases"/>
    <property type="match status" value="1"/>
</dbReference>
<evidence type="ECO:0000256" key="1">
    <source>
        <dbReference type="SAM" id="SignalP"/>
    </source>
</evidence>
<reference evidence="4 5" key="1">
    <citation type="submission" date="2016-10" db="EMBL/GenBank/DDBJ databases">
        <authorList>
            <person name="de Groot N.N."/>
        </authorList>
    </citation>
    <scope>NUCLEOTIDE SEQUENCE [LARGE SCALE GENOMIC DNA]</scope>
    <source>
        <strain evidence="4 5">DSM 21039</strain>
    </source>
</reference>
<dbReference type="InterPro" id="IPR037401">
    <property type="entry name" value="SnoaL-like"/>
</dbReference>
<dbReference type="InterPro" id="IPR006680">
    <property type="entry name" value="Amidohydro-rel"/>
</dbReference>
<dbReference type="SUPFAM" id="SSF51338">
    <property type="entry name" value="Composite domain of metallo-dependent hydrolases"/>
    <property type="match status" value="1"/>
</dbReference>
<dbReference type="Gene3D" id="2.30.40.10">
    <property type="entry name" value="Urease, subunit C, domain 1"/>
    <property type="match status" value="1"/>
</dbReference>
<dbReference type="SUPFAM" id="SSF54427">
    <property type="entry name" value="NTF2-like"/>
    <property type="match status" value="1"/>
</dbReference>
<dbReference type="GO" id="GO:0016810">
    <property type="term" value="F:hydrolase activity, acting on carbon-nitrogen (but not peptide) bonds"/>
    <property type="evidence" value="ECO:0007669"/>
    <property type="project" value="InterPro"/>
</dbReference>
<dbReference type="Pfam" id="PF01979">
    <property type="entry name" value="Amidohydro_1"/>
    <property type="match status" value="1"/>
</dbReference>
<keyword evidence="5" id="KW-1185">Reference proteome</keyword>
<dbReference type="InterPro" id="IPR051781">
    <property type="entry name" value="Metallo-dep_Hydrolase"/>
</dbReference>
<dbReference type="RefSeq" id="WP_089906251.1">
    <property type="nucleotide sequence ID" value="NZ_FOBB01000001.1"/>
</dbReference>
<feature type="domain" description="Amidohydrolase-related" evidence="2">
    <location>
        <begin position="74"/>
        <end position="459"/>
    </location>
</feature>
<organism evidence="4 5">
    <name type="scientific">Chitinophaga rupis</name>
    <dbReference type="NCBI Taxonomy" id="573321"/>
    <lineage>
        <taxon>Bacteria</taxon>
        <taxon>Pseudomonadati</taxon>
        <taxon>Bacteroidota</taxon>
        <taxon>Chitinophagia</taxon>
        <taxon>Chitinophagales</taxon>
        <taxon>Chitinophagaceae</taxon>
        <taxon>Chitinophaga</taxon>
    </lineage>
</organism>
<dbReference type="Pfam" id="PF12680">
    <property type="entry name" value="SnoaL_2"/>
    <property type="match status" value="1"/>
</dbReference>
<dbReference type="EMBL" id="FOBB01000001">
    <property type="protein sequence ID" value="SEK41357.1"/>
    <property type="molecule type" value="Genomic_DNA"/>
</dbReference>
<accession>A0A1H7GV33</accession>
<dbReference type="Proteomes" id="UP000198984">
    <property type="component" value="Unassembled WGS sequence"/>
</dbReference>
<dbReference type="Gene3D" id="3.20.20.140">
    <property type="entry name" value="Metal-dependent hydrolases"/>
    <property type="match status" value="1"/>
</dbReference>
<dbReference type="Gene3D" id="3.10.450.50">
    <property type="match status" value="1"/>
</dbReference>
<feature type="domain" description="SnoaL-like" evidence="3">
    <location>
        <begin position="476"/>
        <end position="572"/>
    </location>
</feature>
<evidence type="ECO:0000313" key="4">
    <source>
        <dbReference type="EMBL" id="SEK41357.1"/>
    </source>
</evidence>
<name>A0A1H7GV33_9BACT</name>
<dbReference type="InterPro" id="IPR032710">
    <property type="entry name" value="NTF2-like_dom_sf"/>
</dbReference>
<gene>
    <name evidence="4" type="ORF">SAMN04488505_101152</name>
</gene>
<dbReference type="PANTHER" id="PTHR43135">
    <property type="entry name" value="ALPHA-D-RIBOSE 1-METHYLPHOSPHONATE 5-TRIPHOSPHATE DIPHOSPHATASE"/>
    <property type="match status" value="1"/>
</dbReference>
<dbReference type="InterPro" id="IPR032466">
    <property type="entry name" value="Metal_Hydrolase"/>
</dbReference>
<protein>
    <submittedName>
        <fullName evidence="4">Imidazolonepropionase</fullName>
    </submittedName>
</protein>
<dbReference type="PANTHER" id="PTHR43135:SF3">
    <property type="entry name" value="ALPHA-D-RIBOSE 1-METHYLPHOSPHONATE 5-TRIPHOSPHATE DIPHOSPHATASE"/>
    <property type="match status" value="1"/>
</dbReference>
<dbReference type="InterPro" id="IPR011059">
    <property type="entry name" value="Metal-dep_hydrolase_composite"/>
</dbReference>
<dbReference type="OrthoDB" id="9797498at2"/>
<dbReference type="AlphaFoldDB" id="A0A1H7GV33"/>
<evidence type="ECO:0000259" key="3">
    <source>
        <dbReference type="Pfam" id="PF12680"/>
    </source>
</evidence>
<feature type="signal peptide" evidence="1">
    <location>
        <begin position="1"/>
        <end position="20"/>
    </location>
</feature>
<dbReference type="STRING" id="573321.SAMN04488505_101152"/>
<feature type="chain" id="PRO_5011731712" evidence="1">
    <location>
        <begin position="21"/>
        <end position="579"/>
    </location>
</feature>
<evidence type="ECO:0000259" key="2">
    <source>
        <dbReference type="Pfam" id="PF01979"/>
    </source>
</evidence>
<evidence type="ECO:0000313" key="5">
    <source>
        <dbReference type="Proteomes" id="UP000198984"/>
    </source>
</evidence>
<proteinExistence type="predicted"/>
<sequence>MRIIPLMISVLLGAAIQTSAQTYITHANVVDVISQKILPDQTIVIQGNTIQQVGAFQKIKVPQGATVIDASGKWVTPGLVDAHVHFFQTGGLFTRPDAIDLRKYQPYEKEMEWYKTHMEEQLRRYISCGITTVLDLGATFNLLHMRDTFAGKWYSPRIVMAGPLISTAYTPKPFDQLDTSDAPIFPVNTLEEATKATQQQFSYKPDMIKIWYITDRQDPEGSARKREAMVKAVVSSAQEQHYRVAVHATNELPARLAVEAGANYLVHSVDNAVVDNSFIQLLLQHQVVLCPTLTVIDSYFQTFAQHYTPTAEDLEKGNPQQLGSLQELAALPDTATGETYKTIAAKRAGINARNDSISAVNLKKLADAGVPVATGTDAGNIGTLHASSYFKELRAMQQAGLSNWQLLTASTINGAKAAGREKEFGSITAGKAADLLILKGNPVTDLQQLQQVAYVINHGAILQPDTLVESTPADIVQRQLNAYNAHDIDAFLEYYAEDAIVYSFPDQPLAKGKEAIRKMYGFLKKVPGLHATLTSRMVHNNIVIDEERLSVPRDRKGRYGIAIYTVENKKISKVYLISK</sequence>